<comment type="subcellular location">
    <subcellularLocation>
        <location evidence="1">Late endosome membrane</location>
        <topology evidence="1">Multi-pass membrane protein</topology>
    </subcellularLocation>
    <subcellularLocation>
        <location evidence="2">Lysosome membrane</location>
        <topology evidence="2">Multi-pass membrane protein</topology>
    </subcellularLocation>
</comment>
<dbReference type="InterPro" id="IPR001046">
    <property type="entry name" value="NRAMP_fam"/>
</dbReference>
<dbReference type="Pfam" id="PF01566">
    <property type="entry name" value="Nramp"/>
    <property type="match status" value="1"/>
</dbReference>
<feature type="transmembrane region" description="Helical" evidence="10">
    <location>
        <begin position="214"/>
        <end position="238"/>
    </location>
</feature>
<dbReference type="GO" id="GO:0005886">
    <property type="term" value="C:plasma membrane"/>
    <property type="evidence" value="ECO:0007669"/>
    <property type="project" value="TreeGrafter"/>
</dbReference>
<evidence type="ECO:0000256" key="7">
    <source>
        <dbReference type="ARBA" id="ARBA00022989"/>
    </source>
</evidence>
<evidence type="ECO:0000256" key="1">
    <source>
        <dbReference type="ARBA" id="ARBA00004107"/>
    </source>
</evidence>
<evidence type="ECO:0000256" key="5">
    <source>
        <dbReference type="ARBA" id="ARBA00022496"/>
    </source>
</evidence>
<dbReference type="GO" id="GO:0015086">
    <property type="term" value="F:cadmium ion transmembrane transporter activity"/>
    <property type="evidence" value="ECO:0007669"/>
    <property type="project" value="TreeGrafter"/>
</dbReference>
<feature type="transmembrane region" description="Helical" evidence="10">
    <location>
        <begin position="126"/>
        <end position="144"/>
    </location>
</feature>
<evidence type="ECO:0000256" key="8">
    <source>
        <dbReference type="ARBA" id="ARBA00023136"/>
    </source>
</evidence>
<feature type="transmembrane region" description="Helical" evidence="10">
    <location>
        <begin position="12"/>
        <end position="36"/>
    </location>
</feature>
<accession>R7VQZ5</accession>
<gene>
    <name evidence="11" type="ORF">A306_16190</name>
</gene>
<evidence type="ECO:0000313" key="11">
    <source>
        <dbReference type="EMBL" id="EMC76726.1"/>
    </source>
</evidence>
<evidence type="ECO:0000256" key="3">
    <source>
        <dbReference type="ARBA" id="ARBA00006670"/>
    </source>
</evidence>
<organism evidence="11">
    <name type="scientific">Columba livia</name>
    <name type="common">Rock dove</name>
    <dbReference type="NCBI Taxonomy" id="8932"/>
    <lineage>
        <taxon>Eukaryota</taxon>
        <taxon>Metazoa</taxon>
        <taxon>Chordata</taxon>
        <taxon>Craniata</taxon>
        <taxon>Vertebrata</taxon>
        <taxon>Euteleostomi</taxon>
        <taxon>Archelosauria</taxon>
        <taxon>Archosauria</taxon>
        <taxon>Dinosauria</taxon>
        <taxon>Saurischia</taxon>
        <taxon>Theropoda</taxon>
        <taxon>Coelurosauria</taxon>
        <taxon>Aves</taxon>
        <taxon>Neognathae</taxon>
        <taxon>Neoaves</taxon>
        <taxon>Columbimorphae</taxon>
        <taxon>Columbiformes</taxon>
        <taxon>Columbidae</taxon>
        <taxon>Columba</taxon>
    </lineage>
</organism>
<protein>
    <submittedName>
        <fullName evidence="11">Natural resistance-associated macrophage protein 2</fullName>
    </submittedName>
</protein>
<dbReference type="GO" id="GO:0005381">
    <property type="term" value="F:iron ion transmembrane transporter activity"/>
    <property type="evidence" value="ECO:0007669"/>
    <property type="project" value="TreeGrafter"/>
</dbReference>
<keyword evidence="5" id="KW-0406">Ion transport</keyword>
<evidence type="ECO:0000256" key="2">
    <source>
        <dbReference type="ARBA" id="ARBA00004155"/>
    </source>
</evidence>
<evidence type="ECO:0000256" key="9">
    <source>
        <dbReference type="ARBA" id="ARBA00023228"/>
    </source>
</evidence>
<keyword evidence="9" id="KW-0458">Lysosome</keyword>
<evidence type="ECO:0000256" key="4">
    <source>
        <dbReference type="ARBA" id="ARBA00022448"/>
    </source>
</evidence>
<evidence type="ECO:0000256" key="6">
    <source>
        <dbReference type="ARBA" id="ARBA00022692"/>
    </source>
</evidence>
<dbReference type="PANTHER" id="PTHR11706:SF33">
    <property type="entry name" value="NATURAL RESISTANCE-ASSOCIATED MACROPHAGE PROTEIN 2"/>
    <property type="match status" value="1"/>
</dbReference>
<keyword evidence="8 10" id="KW-0472">Membrane</keyword>
<dbReference type="PRINTS" id="PR00447">
    <property type="entry name" value="NATRESASSCMP"/>
</dbReference>
<dbReference type="GO" id="GO:0031902">
    <property type="term" value="C:late endosome membrane"/>
    <property type="evidence" value="ECO:0007669"/>
    <property type="project" value="UniProtKB-SubCell"/>
</dbReference>
<comment type="similarity">
    <text evidence="3">Belongs to the NRAMP family.</text>
</comment>
<dbReference type="AlphaFoldDB" id="R7VQZ5"/>
<reference evidence="11" key="1">
    <citation type="journal article" date="2013" name="Science">
        <title>Genomic diversity and evolution of the head crest in the rock pigeon.</title>
        <authorList>
            <person name="Shapiro M.D."/>
            <person name="Kronenberg Z."/>
            <person name="Li C."/>
            <person name="Domyan E.T."/>
            <person name="Pan H."/>
            <person name="Campbell M."/>
            <person name="Tan H."/>
            <person name="Huff C.D."/>
            <person name="Hu H."/>
            <person name="Vickrey A.I."/>
            <person name="Nielsen S.C."/>
            <person name="Stringham S.A."/>
            <person name="Hu H."/>
            <person name="Willerslev E."/>
            <person name="Gilbert M.T."/>
            <person name="Yandell M."/>
            <person name="Zhang G."/>
            <person name="Wang J."/>
        </authorList>
    </citation>
    <scope>NUCLEOTIDE SEQUENCE [LARGE SCALE GENOMIC DNA]</scope>
    <source>
        <tissue evidence="11">Blood</tissue>
    </source>
</reference>
<sequence length="307" mass="33481">MPKKYVLNRGCELGVVWCIGFGVLGLVYSSFTQVWFGVLDLVYSSFTQHSCFSFRKLWAFTGPGFLMSIAYLDPGNIESDLQSGAVAGFKPPKAVPSPGKSLNSGGFGARGAVEILILARPRRVPLWGGVLITIADTFVFLFLDKYGLRKLEAFFGLLITIMALTFGYEDVEHLTGMNDFLNVLMSLQLPFALIPVLTFTSLPSVMNDFANGLFWKVGGGLVILLVCSINMYFVVVYVKDLNHVALYVGAAVLSVLYLSFVAYLTWLCLIALGVSALACGRSQHLGFAARPELFLLNNVDADAPVAR</sequence>
<dbReference type="GO" id="GO:0005765">
    <property type="term" value="C:lysosomal membrane"/>
    <property type="evidence" value="ECO:0007669"/>
    <property type="project" value="UniProtKB-SubCell"/>
</dbReference>
<keyword evidence="5" id="KW-0410">Iron transport</keyword>
<keyword evidence="4" id="KW-0813">Transport</keyword>
<evidence type="ECO:0000256" key="10">
    <source>
        <dbReference type="SAM" id="Phobius"/>
    </source>
</evidence>
<keyword evidence="6 10" id="KW-0812">Transmembrane</keyword>
<feature type="transmembrane region" description="Helical" evidence="10">
    <location>
        <begin position="244"/>
        <end position="277"/>
    </location>
</feature>
<feature type="transmembrane region" description="Helical" evidence="10">
    <location>
        <begin position="180"/>
        <end position="202"/>
    </location>
</feature>
<feature type="transmembrane region" description="Helical" evidence="10">
    <location>
        <begin position="151"/>
        <end position="168"/>
    </location>
</feature>
<proteinExistence type="inferred from homology"/>
<dbReference type="PANTHER" id="PTHR11706">
    <property type="entry name" value="SOLUTE CARRIER PROTEIN FAMILY 11 MEMBER"/>
    <property type="match status" value="1"/>
</dbReference>
<keyword evidence="5" id="KW-0408">Iron</keyword>
<name>R7VQZ5_COLLI</name>
<dbReference type="EMBL" id="KB376241">
    <property type="protein sequence ID" value="EMC76726.1"/>
    <property type="molecule type" value="Genomic_DNA"/>
</dbReference>
<keyword evidence="7 10" id="KW-1133">Transmembrane helix</keyword>
<dbReference type="GO" id="GO:0005384">
    <property type="term" value="F:manganese ion transmembrane transporter activity"/>
    <property type="evidence" value="ECO:0007669"/>
    <property type="project" value="TreeGrafter"/>
</dbReference>